<keyword evidence="3" id="KW-1185">Reference proteome</keyword>
<dbReference type="InterPro" id="IPR003116">
    <property type="entry name" value="RBD_dom"/>
</dbReference>
<gene>
    <name evidence="2" type="ORF">M9458_035238</name>
</gene>
<organism evidence="2 3">
    <name type="scientific">Cirrhinus mrigala</name>
    <name type="common">Mrigala</name>
    <dbReference type="NCBI Taxonomy" id="683832"/>
    <lineage>
        <taxon>Eukaryota</taxon>
        <taxon>Metazoa</taxon>
        <taxon>Chordata</taxon>
        <taxon>Craniata</taxon>
        <taxon>Vertebrata</taxon>
        <taxon>Euteleostomi</taxon>
        <taxon>Actinopterygii</taxon>
        <taxon>Neopterygii</taxon>
        <taxon>Teleostei</taxon>
        <taxon>Ostariophysi</taxon>
        <taxon>Cypriniformes</taxon>
        <taxon>Cyprinidae</taxon>
        <taxon>Labeoninae</taxon>
        <taxon>Labeonini</taxon>
        <taxon>Cirrhinus</taxon>
    </lineage>
</organism>
<dbReference type="EMBL" id="JAMKFB020000017">
    <property type="protein sequence ID" value="KAL0170642.1"/>
    <property type="molecule type" value="Genomic_DNA"/>
</dbReference>
<comment type="caution">
    <text evidence="2">The sequence shown here is derived from an EMBL/GenBank/DDBJ whole genome shotgun (WGS) entry which is preliminary data.</text>
</comment>
<evidence type="ECO:0000313" key="3">
    <source>
        <dbReference type="Proteomes" id="UP001529510"/>
    </source>
</evidence>
<dbReference type="PROSITE" id="PS50898">
    <property type="entry name" value="RBD"/>
    <property type="match status" value="1"/>
</dbReference>
<reference evidence="2 3" key="1">
    <citation type="submission" date="2024-05" db="EMBL/GenBank/DDBJ databases">
        <title>Genome sequencing and assembly of Indian major carp, Cirrhinus mrigala (Hamilton, 1822).</title>
        <authorList>
            <person name="Mohindra V."/>
            <person name="Chowdhury L.M."/>
            <person name="Lal K."/>
            <person name="Jena J.K."/>
        </authorList>
    </citation>
    <scope>NUCLEOTIDE SEQUENCE [LARGE SCALE GENOMIC DNA]</scope>
    <source>
        <strain evidence="2">CM1030</strain>
        <tissue evidence="2">Blood</tissue>
    </source>
</reference>
<accession>A0ABD0P996</accession>
<dbReference type="Proteomes" id="UP001529510">
    <property type="component" value="Unassembled WGS sequence"/>
</dbReference>
<feature type="non-terminal residue" evidence="2">
    <location>
        <position position="1"/>
    </location>
</feature>
<feature type="non-terminal residue" evidence="2">
    <location>
        <position position="56"/>
    </location>
</feature>
<evidence type="ECO:0000313" key="2">
    <source>
        <dbReference type="EMBL" id="KAL0170642.1"/>
    </source>
</evidence>
<proteinExistence type="predicted"/>
<dbReference type="AlphaFoldDB" id="A0ABD0P996"/>
<protein>
    <recommendedName>
        <fullName evidence="1">RBD domain-containing protein</fullName>
    </recommendedName>
</protein>
<evidence type="ECO:0000259" key="1">
    <source>
        <dbReference type="PROSITE" id="PS50898"/>
    </source>
</evidence>
<sequence length="56" mass="6311">RLGSLANVYSIVPPEGSRWDCGRENTTCIYMPNYQTVTVLLKTHHTVTDVLAETCR</sequence>
<name>A0ABD0P996_CIRMR</name>
<feature type="domain" description="RBD" evidence="1">
    <location>
        <begin position="25"/>
        <end position="56"/>
    </location>
</feature>